<dbReference type="OrthoDB" id="5975154at2759"/>
<dbReference type="InterPro" id="IPR018000">
    <property type="entry name" value="Neurotransmitter_ion_chnl_CS"/>
</dbReference>
<dbReference type="InterPro" id="IPR006201">
    <property type="entry name" value="Neur_channel"/>
</dbReference>
<evidence type="ECO:0000256" key="2">
    <source>
        <dbReference type="ARBA" id="ARBA00022692"/>
    </source>
</evidence>
<feature type="transmembrane region" description="Helical" evidence="5">
    <location>
        <begin position="200"/>
        <end position="223"/>
    </location>
</feature>
<dbReference type="Gene3D" id="1.20.58.390">
    <property type="entry name" value="Neurotransmitter-gated ion-channel transmembrane domain"/>
    <property type="match status" value="1"/>
</dbReference>
<dbReference type="InterPro" id="IPR038050">
    <property type="entry name" value="Neuro_actylchol_rec"/>
</dbReference>
<dbReference type="GO" id="GO:0016020">
    <property type="term" value="C:membrane"/>
    <property type="evidence" value="ECO:0007669"/>
    <property type="project" value="UniProtKB-SubCell"/>
</dbReference>
<dbReference type="FunFam" id="2.70.170.10:FF:000013">
    <property type="entry name" value="Acetylcholine receptor subunit alpha"/>
    <property type="match status" value="1"/>
</dbReference>
<dbReference type="InterPro" id="IPR036719">
    <property type="entry name" value="Neuro-gated_channel_TM_sf"/>
</dbReference>
<evidence type="ECO:0000256" key="1">
    <source>
        <dbReference type="ARBA" id="ARBA00004141"/>
    </source>
</evidence>
<comment type="subcellular location">
    <subcellularLocation>
        <location evidence="1">Membrane</location>
        <topology evidence="1">Multi-pass membrane protein</topology>
    </subcellularLocation>
</comment>
<feature type="non-terminal residue" evidence="8">
    <location>
        <position position="239"/>
    </location>
</feature>
<dbReference type="Proteomes" id="UP000475862">
    <property type="component" value="Unassembled WGS sequence"/>
</dbReference>
<evidence type="ECO:0000313" key="9">
    <source>
        <dbReference type="Proteomes" id="UP000475862"/>
    </source>
</evidence>
<gene>
    <name evidence="8" type="ORF">AGLY_011607</name>
</gene>
<dbReference type="SUPFAM" id="SSF90112">
    <property type="entry name" value="Neurotransmitter-gated ion-channel transmembrane pore"/>
    <property type="match status" value="1"/>
</dbReference>
<evidence type="ECO:0008006" key="10">
    <source>
        <dbReference type="Google" id="ProtNLM"/>
    </source>
</evidence>
<evidence type="ECO:0000259" key="7">
    <source>
        <dbReference type="Pfam" id="PF02932"/>
    </source>
</evidence>
<dbReference type="AlphaFoldDB" id="A0A6G0TBA5"/>
<dbReference type="EMBL" id="VYZN01000044">
    <property type="protein sequence ID" value="KAE9529511.1"/>
    <property type="molecule type" value="Genomic_DNA"/>
</dbReference>
<reference evidence="8 9" key="1">
    <citation type="submission" date="2019-08" db="EMBL/GenBank/DDBJ databases">
        <title>The genome of the soybean aphid Biotype 1, its phylome, world population structure and adaptation to the North American continent.</title>
        <authorList>
            <person name="Giordano R."/>
            <person name="Donthu R.K."/>
            <person name="Hernandez A.G."/>
            <person name="Wright C.L."/>
            <person name="Zimin A.V."/>
        </authorList>
    </citation>
    <scope>NUCLEOTIDE SEQUENCE [LARGE SCALE GENOMIC DNA]</scope>
    <source>
        <tissue evidence="8">Whole aphids</tissue>
    </source>
</reference>
<keyword evidence="9" id="KW-1185">Reference proteome</keyword>
<evidence type="ECO:0000313" key="8">
    <source>
        <dbReference type="EMBL" id="KAE9529511.1"/>
    </source>
</evidence>
<evidence type="ECO:0000259" key="6">
    <source>
        <dbReference type="Pfam" id="PF02931"/>
    </source>
</evidence>
<dbReference type="PROSITE" id="PS00236">
    <property type="entry name" value="NEUROTR_ION_CHANNEL"/>
    <property type="match status" value="2"/>
</dbReference>
<dbReference type="Gene3D" id="2.70.170.10">
    <property type="entry name" value="Neurotransmitter-gated ion-channel ligand-binding domain"/>
    <property type="match status" value="2"/>
</dbReference>
<protein>
    <recommendedName>
        <fullName evidence="10">Neurotransmitter-gated ion-channel ligand-binding domain-containing protein</fullName>
    </recommendedName>
</protein>
<evidence type="ECO:0000256" key="3">
    <source>
        <dbReference type="ARBA" id="ARBA00022989"/>
    </source>
</evidence>
<feature type="domain" description="Neurotransmitter-gated ion-channel ligand-binding" evidence="6">
    <location>
        <begin position="4"/>
        <end position="62"/>
    </location>
</feature>
<dbReference type="Pfam" id="PF02931">
    <property type="entry name" value="Neur_chan_LBD"/>
    <property type="match status" value="2"/>
</dbReference>
<dbReference type="InterPro" id="IPR036734">
    <property type="entry name" value="Neur_chan_lig-bd_sf"/>
</dbReference>
<dbReference type="InterPro" id="IPR006202">
    <property type="entry name" value="Neur_chan_lig-bd"/>
</dbReference>
<proteinExistence type="predicted"/>
<keyword evidence="2 5" id="KW-0812">Transmembrane</keyword>
<dbReference type="PANTHER" id="PTHR18945">
    <property type="entry name" value="NEUROTRANSMITTER GATED ION CHANNEL"/>
    <property type="match status" value="1"/>
</dbReference>
<keyword evidence="4 5" id="KW-0472">Membrane</keyword>
<evidence type="ECO:0000256" key="4">
    <source>
        <dbReference type="ARBA" id="ARBA00023136"/>
    </source>
</evidence>
<organism evidence="8 9">
    <name type="scientific">Aphis glycines</name>
    <name type="common">Soybean aphid</name>
    <dbReference type="NCBI Taxonomy" id="307491"/>
    <lineage>
        <taxon>Eukaryota</taxon>
        <taxon>Metazoa</taxon>
        <taxon>Ecdysozoa</taxon>
        <taxon>Arthropoda</taxon>
        <taxon>Hexapoda</taxon>
        <taxon>Insecta</taxon>
        <taxon>Pterygota</taxon>
        <taxon>Neoptera</taxon>
        <taxon>Paraneoptera</taxon>
        <taxon>Hemiptera</taxon>
        <taxon>Sternorrhyncha</taxon>
        <taxon>Aphidomorpha</taxon>
        <taxon>Aphidoidea</taxon>
        <taxon>Aphididae</taxon>
        <taxon>Aphidini</taxon>
        <taxon>Aphis</taxon>
        <taxon>Aphis</taxon>
    </lineage>
</organism>
<name>A0A6G0TBA5_APHGL</name>
<comment type="caution">
    <text evidence="8">The sequence shown here is derived from an EMBL/GenBank/DDBJ whole genome shotgun (WGS) entry which is preliminary data.</text>
</comment>
<accession>A0A6G0TBA5</accession>
<dbReference type="InterPro" id="IPR006029">
    <property type="entry name" value="Neurotrans-gated_channel_TM"/>
</dbReference>
<feature type="domain" description="Neurotransmitter-gated ion-channel transmembrane" evidence="7">
    <location>
        <begin position="206"/>
        <end position="231"/>
    </location>
</feature>
<feature type="domain" description="Neurotransmitter-gated ion-channel ligand-binding" evidence="6">
    <location>
        <begin position="75"/>
        <end position="199"/>
    </location>
</feature>
<dbReference type="SUPFAM" id="SSF63712">
    <property type="entry name" value="Nicotinic receptor ligand binding domain-like"/>
    <property type="match status" value="2"/>
</dbReference>
<dbReference type="GO" id="GO:0005230">
    <property type="term" value="F:extracellular ligand-gated monoatomic ion channel activity"/>
    <property type="evidence" value="ECO:0007669"/>
    <property type="project" value="InterPro"/>
</dbReference>
<keyword evidence="3 5" id="KW-1133">Transmembrane helix</keyword>
<sequence length="239" mass="27140">MIRSADGNFDVTLATKATIYHVGLVEWKPPAIFKSSCEIDVEFFPFDEQTCVLKFGSWTYDGFKPSRRGMLCCSSADGNYEVTLMTKATVYCTGLVLWQPPAVYKSSCSIDVEFFPYDVQTCVLKLGSWTYDGFKVDLRHMDEKVGSNIVDVGVDLSEFYMSVEWDILEVPAVRNEKIYPCCDEPYLDITFNITMRRKTLFYTVNIIIPCMGISFLTVLTFYLPSDSGEKTGKSSPFRI</sequence>
<dbReference type="GO" id="GO:0004888">
    <property type="term" value="F:transmembrane signaling receptor activity"/>
    <property type="evidence" value="ECO:0007669"/>
    <property type="project" value="InterPro"/>
</dbReference>
<dbReference type="Pfam" id="PF02932">
    <property type="entry name" value="Neur_chan_memb"/>
    <property type="match status" value="1"/>
</dbReference>
<evidence type="ECO:0000256" key="5">
    <source>
        <dbReference type="SAM" id="Phobius"/>
    </source>
</evidence>